<evidence type="ECO:0000256" key="9">
    <source>
        <dbReference type="ARBA" id="ARBA00022989"/>
    </source>
</evidence>
<protein>
    <recommendedName>
        <fullName evidence="17">Phosphatidyl-N-methylethanolamine N-methyltransferase</fullName>
        <ecNumber evidence="17">2.1.1.71</ecNumber>
    </recommendedName>
    <alternativeName>
        <fullName evidence="17">Phospholipid methyltransferase</fullName>
        <shortName evidence="17">PLMT</shortName>
    </alternativeName>
</protein>
<evidence type="ECO:0000256" key="2">
    <source>
        <dbReference type="ARBA" id="ARBA00005189"/>
    </source>
</evidence>
<proteinExistence type="inferred from homology"/>
<feature type="topological domain" description="Cytoplasmic" evidence="17">
    <location>
        <begin position="186"/>
        <end position="247"/>
    </location>
</feature>
<dbReference type="EMBL" id="JMSN01000001">
    <property type="protein sequence ID" value="KDN53644.1"/>
    <property type="molecule type" value="Genomic_DNA"/>
</dbReference>
<evidence type="ECO:0000313" key="21">
    <source>
        <dbReference type="Proteomes" id="UP000027361"/>
    </source>
</evidence>
<evidence type="ECO:0000256" key="11">
    <source>
        <dbReference type="ARBA" id="ARBA00023128"/>
    </source>
</evidence>
<comment type="catalytic activity">
    <reaction evidence="15">
        <text>a 1,2-diacyl-sn-glycero-3-phospho-N,N-dimethylethanolamine + S-adenosyl-L-methionine = a 1,2-diacyl-sn-glycero-3-phosphocholine + S-adenosyl-L-homocysteine + H(+)</text>
        <dbReference type="Rhea" id="RHEA:32739"/>
        <dbReference type="ChEBI" id="CHEBI:15378"/>
        <dbReference type="ChEBI" id="CHEBI:57643"/>
        <dbReference type="ChEBI" id="CHEBI:57856"/>
        <dbReference type="ChEBI" id="CHEBI:59789"/>
        <dbReference type="ChEBI" id="CHEBI:64572"/>
        <dbReference type="EC" id="2.1.1.71"/>
    </reaction>
</comment>
<keyword evidence="4 17" id="KW-0489">Methyltransferase</keyword>
<dbReference type="GO" id="GO:0032259">
    <property type="term" value="P:methylation"/>
    <property type="evidence" value="ECO:0007669"/>
    <property type="project" value="UniProtKB-KW"/>
</dbReference>
<dbReference type="AlphaFoldDB" id="A0A066WRL6"/>
<evidence type="ECO:0000256" key="19">
    <source>
        <dbReference type="SAM" id="Phobius"/>
    </source>
</evidence>
<dbReference type="OrthoDB" id="8300106at2759"/>
<feature type="transmembrane region" description="Helical" evidence="19">
    <location>
        <begin position="20"/>
        <end position="38"/>
    </location>
</feature>
<dbReference type="PANTHER" id="PTHR15458:SF5">
    <property type="entry name" value="PHOSPHATIDYLETHANOLAMINE N-METHYLTRANSFERASE"/>
    <property type="match status" value="1"/>
</dbReference>
<dbReference type="GeneID" id="25266800"/>
<keyword evidence="5 17" id="KW-0808">Transferase</keyword>
<dbReference type="RefSeq" id="XP_013246485.1">
    <property type="nucleotide sequence ID" value="XM_013391031.1"/>
</dbReference>
<dbReference type="InParanoid" id="A0A066WRL6"/>
<keyword evidence="6 17" id="KW-0949">S-adenosyl-L-methionine</keyword>
<evidence type="ECO:0000256" key="10">
    <source>
        <dbReference type="ARBA" id="ARBA00023098"/>
    </source>
</evidence>
<feature type="binding site" evidence="17">
    <location>
        <begin position="105"/>
        <end position="107"/>
    </location>
    <ligand>
        <name>S-adenosyl-L-methionine</name>
        <dbReference type="ChEBI" id="CHEBI:59789"/>
    </ligand>
</feature>
<dbReference type="GO" id="GO:0000773">
    <property type="term" value="F:phosphatidyl-N-methylethanolamine N-methyltransferase activity"/>
    <property type="evidence" value="ECO:0007669"/>
    <property type="project" value="UniProtKB-UniRule"/>
</dbReference>
<dbReference type="FunCoup" id="A0A066WRL6">
    <property type="interactions" value="37"/>
</dbReference>
<dbReference type="InterPro" id="IPR007318">
    <property type="entry name" value="Phopholipid_MeTrfase"/>
</dbReference>
<gene>
    <name evidence="20" type="ORF">K437DRAFT_277116</name>
</gene>
<comment type="pathway">
    <text evidence="2">Lipid metabolism.</text>
</comment>
<evidence type="ECO:0000256" key="12">
    <source>
        <dbReference type="ARBA" id="ARBA00023136"/>
    </source>
</evidence>
<keyword evidence="12 17" id="KW-0472">Membrane</keyword>
<feature type="binding site" evidence="17">
    <location>
        <begin position="187"/>
        <end position="188"/>
    </location>
    <ligand>
        <name>S-adenosyl-L-methionine</name>
        <dbReference type="ChEBI" id="CHEBI:59789"/>
    </ligand>
</feature>
<dbReference type="GO" id="GO:0005789">
    <property type="term" value="C:endoplasmic reticulum membrane"/>
    <property type="evidence" value="ECO:0007669"/>
    <property type="project" value="UniProtKB-SubCell"/>
</dbReference>
<feature type="transmembrane region" description="Helical" evidence="19">
    <location>
        <begin position="58"/>
        <end position="78"/>
    </location>
</feature>
<dbReference type="PANTHER" id="PTHR15458">
    <property type="entry name" value="PHOSPHATIDYLETHANOLAMINE N-METHYLTRANSFERASE"/>
    <property type="match status" value="1"/>
</dbReference>
<evidence type="ECO:0000256" key="17">
    <source>
        <dbReference type="HAMAP-Rule" id="MF_03216"/>
    </source>
</evidence>
<comment type="similarity">
    <text evidence="17">Belongs to the class VI-like SAM-binding methyltransferase superfamily. PEMT/PEM2 methyltransferase family.</text>
</comment>
<dbReference type="GO" id="GO:0006656">
    <property type="term" value="P:phosphatidylcholine biosynthetic process"/>
    <property type="evidence" value="ECO:0007669"/>
    <property type="project" value="UniProtKB-UniRule"/>
</dbReference>
<keyword evidence="3 17" id="KW-0444">Lipid biosynthesis</keyword>
<feature type="intramembrane region" description="Helical" evidence="17">
    <location>
        <begin position="19"/>
        <end position="39"/>
    </location>
</feature>
<evidence type="ECO:0000256" key="6">
    <source>
        <dbReference type="ARBA" id="ARBA00022691"/>
    </source>
</evidence>
<dbReference type="OMA" id="PTFWNIA"/>
<dbReference type="Gene3D" id="1.20.120.1630">
    <property type="match status" value="1"/>
</dbReference>
<dbReference type="HOGENOM" id="CLU_086119_0_0_1"/>
<feature type="topological domain" description="Cytoplasmic" evidence="17">
    <location>
        <begin position="74"/>
        <end position="100"/>
    </location>
</feature>
<evidence type="ECO:0000256" key="3">
    <source>
        <dbReference type="ARBA" id="ARBA00022516"/>
    </source>
</evidence>
<evidence type="ECO:0000256" key="1">
    <source>
        <dbReference type="ARBA" id="ARBA00004969"/>
    </source>
</evidence>
<dbReference type="Proteomes" id="UP000027361">
    <property type="component" value="Unassembled WGS sequence"/>
</dbReference>
<dbReference type="InterPro" id="IPR024960">
    <property type="entry name" value="PEMT/MFAP"/>
</dbReference>
<keyword evidence="21" id="KW-1185">Reference proteome</keyword>
<evidence type="ECO:0000256" key="5">
    <source>
        <dbReference type="ARBA" id="ARBA00022679"/>
    </source>
</evidence>
<comment type="function">
    <text evidence="17">Catalyzes the second two steps of the methylation pathway of phosphatidylcholine biosynthesis, the SAM-dependent methylation of phosphatidylmonomethylethanolamine (PMME) to phosphatidyldimethylethanolamine (PDME) and of PDME to phosphatidylcholine (PC).</text>
</comment>
<sequence length="247" mass="27203">MPPAYNQYYYPGVVDLNQPSFWIAAGAICFNPLFWNTVAQNEYHRGTITKVLRGKRYLGCYLLGATIFILGIIRDQLYNQALVYQPVHPLLLQPFIKPAAAALFSIGNVLVLSSMYALGITGTYLGDYFGILMDDMVTGFPFNIVRDPMYVGSTLSFFSVALWFGKPAGLILSTLVFIVYLIAMRFEGPFTANIYVSAAKKRRGRTSANGESAATIIALQAEGGPARNTRSHDSPARGTRSKSKKSE</sequence>
<comment type="caution">
    <text evidence="20">The sequence shown here is derived from an EMBL/GenBank/DDBJ whole genome shotgun (WGS) entry which is preliminary data.</text>
</comment>
<name>A0A066WRL6_TILAU</name>
<evidence type="ECO:0000256" key="14">
    <source>
        <dbReference type="ARBA" id="ARBA00023264"/>
    </source>
</evidence>
<feature type="topological domain" description="Lumenal" evidence="17">
    <location>
        <begin position="40"/>
        <end position="51"/>
    </location>
</feature>
<evidence type="ECO:0000256" key="18">
    <source>
        <dbReference type="SAM" id="MobiDB-lite"/>
    </source>
</evidence>
<evidence type="ECO:0000256" key="15">
    <source>
        <dbReference type="ARBA" id="ARBA00051252"/>
    </source>
</evidence>
<keyword evidence="13 17" id="KW-0594">Phospholipid biosynthesis</keyword>
<feature type="region of interest" description="Disordered" evidence="18">
    <location>
        <begin position="220"/>
        <end position="247"/>
    </location>
</feature>
<evidence type="ECO:0000256" key="7">
    <source>
        <dbReference type="ARBA" id="ARBA00022692"/>
    </source>
</evidence>
<dbReference type="FunFam" id="1.20.120.1630:FF:000005">
    <property type="entry name" value="Phosphatidylethanolamine N-methyltransferase"/>
    <property type="match status" value="1"/>
</dbReference>
<keyword evidence="14 17" id="KW-1208">Phospholipid metabolism</keyword>
<organism evidence="20 21">
    <name type="scientific">Tilletiaria anomala (strain ATCC 24038 / CBS 436.72 / UBC 951)</name>
    <dbReference type="NCBI Taxonomy" id="1037660"/>
    <lineage>
        <taxon>Eukaryota</taxon>
        <taxon>Fungi</taxon>
        <taxon>Dikarya</taxon>
        <taxon>Basidiomycota</taxon>
        <taxon>Ustilaginomycotina</taxon>
        <taxon>Exobasidiomycetes</taxon>
        <taxon>Georgefischeriales</taxon>
        <taxon>Tilletiariaceae</taxon>
        <taxon>Tilletiaria</taxon>
    </lineage>
</organism>
<feature type="transmembrane region" description="Helical" evidence="19">
    <location>
        <begin position="170"/>
        <end position="196"/>
    </location>
</feature>
<evidence type="ECO:0000256" key="4">
    <source>
        <dbReference type="ARBA" id="ARBA00022603"/>
    </source>
</evidence>
<dbReference type="UniPathway" id="UPA00753"/>
<dbReference type="HAMAP" id="MF_03216">
    <property type="entry name" value="PLMT"/>
    <property type="match status" value="1"/>
</dbReference>
<keyword evidence="8 17" id="KW-0256">Endoplasmic reticulum</keyword>
<evidence type="ECO:0000256" key="13">
    <source>
        <dbReference type="ARBA" id="ARBA00023209"/>
    </source>
</evidence>
<accession>A0A066WRL6</accession>
<evidence type="ECO:0000256" key="8">
    <source>
        <dbReference type="ARBA" id="ARBA00022824"/>
    </source>
</evidence>
<feature type="topological domain" description="Lumenal" evidence="17">
    <location>
        <begin position="1"/>
        <end position="18"/>
    </location>
</feature>
<keyword evidence="7 17" id="KW-0812">Transmembrane</keyword>
<comment type="subcellular location">
    <subcellularLocation>
        <location evidence="17">Endoplasmic reticulum membrane</location>
        <topology evidence="17">Multi-pass membrane protein</topology>
    </subcellularLocation>
    <subcellularLocation>
        <location evidence="17">Mitochondrion membrane</location>
        <topology evidence="17">Multi-pass membrane protein</topology>
    </subcellularLocation>
</comment>
<feature type="topological domain" description="Lumenal" evidence="17">
    <location>
        <begin position="122"/>
        <end position="164"/>
    </location>
</feature>
<keyword evidence="10 17" id="KW-0443">Lipid metabolism</keyword>
<evidence type="ECO:0000313" key="20">
    <source>
        <dbReference type="EMBL" id="KDN53644.1"/>
    </source>
</evidence>
<keyword evidence="11 17" id="KW-0496">Mitochondrion</keyword>
<keyword evidence="9 17" id="KW-1133">Transmembrane helix</keyword>
<comment type="catalytic activity">
    <reaction evidence="16 17">
        <text>a 1,2-diacyl-sn-glycero-3-phospho-N-methylethanolamine + S-adenosyl-L-methionine = a 1,2-diacyl-sn-glycero-3-phospho-N,N-dimethylethanolamine + S-adenosyl-L-homocysteine + H(+)</text>
        <dbReference type="Rhea" id="RHEA:32735"/>
        <dbReference type="ChEBI" id="CHEBI:15378"/>
        <dbReference type="ChEBI" id="CHEBI:57856"/>
        <dbReference type="ChEBI" id="CHEBI:59789"/>
        <dbReference type="ChEBI" id="CHEBI:64572"/>
        <dbReference type="ChEBI" id="CHEBI:64573"/>
        <dbReference type="EC" id="2.1.1.71"/>
    </reaction>
</comment>
<reference evidence="20 21" key="1">
    <citation type="submission" date="2014-05" db="EMBL/GenBank/DDBJ databases">
        <title>Draft genome sequence of a rare smut relative, Tilletiaria anomala UBC 951.</title>
        <authorList>
            <consortium name="DOE Joint Genome Institute"/>
            <person name="Toome M."/>
            <person name="Kuo A."/>
            <person name="Henrissat B."/>
            <person name="Lipzen A."/>
            <person name="Tritt A."/>
            <person name="Yoshinaga Y."/>
            <person name="Zane M."/>
            <person name="Barry K."/>
            <person name="Grigoriev I.V."/>
            <person name="Spatafora J.W."/>
            <person name="Aimea M.C."/>
        </authorList>
    </citation>
    <scope>NUCLEOTIDE SEQUENCE [LARGE SCALE GENOMIC DNA]</scope>
    <source>
        <strain evidence="20 21">UBC 951</strain>
    </source>
</reference>
<dbReference type="Pfam" id="PF04191">
    <property type="entry name" value="PEMT"/>
    <property type="match status" value="1"/>
</dbReference>
<dbReference type="GO" id="GO:0031966">
    <property type="term" value="C:mitochondrial membrane"/>
    <property type="evidence" value="ECO:0007669"/>
    <property type="project" value="UniProtKB-SubCell"/>
</dbReference>
<comment type="pathway">
    <text evidence="1 17">Phospholipid metabolism; phosphatidylcholine biosynthesis.</text>
</comment>
<dbReference type="STRING" id="1037660.A0A066WRL6"/>
<dbReference type="PROSITE" id="PS51599">
    <property type="entry name" value="SAM_PEMT_PEM2"/>
    <property type="match status" value="1"/>
</dbReference>
<feature type="transmembrane region" description="Helical" evidence="19">
    <location>
        <begin position="98"/>
        <end position="126"/>
    </location>
</feature>
<evidence type="ECO:0000256" key="16">
    <source>
        <dbReference type="ARBA" id="ARBA00052459"/>
    </source>
</evidence>
<dbReference type="EC" id="2.1.1.71" evidence="17"/>